<dbReference type="SUPFAM" id="SSF57924">
    <property type="entry name" value="Inhibitor of apoptosis (IAP) repeat"/>
    <property type="match status" value="1"/>
</dbReference>
<dbReference type="Gene3D" id="1.10.8.10">
    <property type="entry name" value="DNA helicase RuvA subunit, C-terminal domain"/>
    <property type="match status" value="1"/>
</dbReference>
<organism evidence="2 3">
    <name type="scientific">Potamilus streckersoni</name>
    <dbReference type="NCBI Taxonomy" id="2493646"/>
    <lineage>
        <taxon>Eukaryota</taxon>
        <taxon>Metazoa</taxon>
        <taxon>Spiralia</taxon>
        <taxon>Lophotrochozoa</taxon>
        <taxon>Mollusca</taxon>
        <taxon>Bivalvia</taxon>
        <taxon>Autobranchia</taxon>
        <taxon>Heteroconchia</taxon>
        <taxon>Palaeoheterodonta</taxon>
        <taxon>Unionida</taxon>
        <taxon>Unionoidea</taxon>
        <taxon>Unionidae</taxon>
        <taxon>Ambleminae</taxon>
        <taxon>Lampsilini</taxon>
        <taxon>Potamilus</taxon>
    </lineage>
</organism>
<dbReference type="Pfam" id="PF00653">
    <property type="entry name" value="BIR"/>
    <property type="match status" value="1"/>
</dbReference>
<evidence type="ECO:0000313" key="2">
    <source>
        <dbReference type="EMBL" id="KAK3585244.1"/>
    </source>
</evidence>
<evidence type="ECO:0000313" key="3">
    <source>
        <dbReference type="Proteomes" id="UP001195483"/>
    </source>
</evidence>
<dbReference type="GO" id="GO:0043027">
    <property type="term" value="F:cysteine-type endopeptidase inhibitor activity involved in apoptotic process"/>
    <property type="evidence" value="ECO:0007669"/>
    <property type="project" value="TreeGrafter"/>
</dbReference>
<dbReference type="CDD" id="cd00022">
    <property type="entry name" value="BIR"/>
    <property type="match status" value="1"/>
</dbReference>
<protein>
    <submittedName>
        <fullName evidence="2">Uncharacterized protein</fullName>
    </submittedName>
</protein>
<dbReference type="EMBL" id="JAEAOA010000438">
    <property type="protein sequence ID" value="KAK3585244.1"/>
    <property type="molecule type" value="Genomic_DNA"/>
</dbReference>
<accession>A0AAE0S500</accession>
<dbReference type="InterPro" id="IPR050784">
    <property type="entry name" value="IAP"/>
</dbReference>
<feature type="region of interest" description="Disordered" evidence="1">
    <location>
        <begin position="59"/>
        <end position="88"/>
    </location>
</feature>
<name>A0AAE0S500_9BIVA</name>
<dbReference type="GO" id="GO:0043066">
    <property type="term" value="P:negative regulation of apoptotic process"/>
    <property type="evidence" value="ECO:0007669"/>
    <property type="project" value="TreeGrafter"/>
</dbReference>
<reference evidence="2" key="2">
    <citation type="journal article" date="2021" name="Genome Biol. Evol.">
        <title>Developing a high-quality reference genome for a parasitic bivalve with doubly uniparental inheritance (Bivalvia: Unionida).</title>
        <authorList>
            <person name="Smith C.H."/>
        </authorList>
    </citation>
    <scope>NUCLEOTIDE SEQUENCE</scope>
    <source>
        <strain evidence="2">CHS0354</strain>
        <tissue evidence="2">Mantle</tissue>
    </source>
</reference>
<gene>
    <name evidence="2" type="ORF">CHS0354_006290</name>
</gene>
<dbReference type="Proteomes" id="UP001195483">
    <property type="component" value="Unassembled WGS sequence"/>
</dbReference>
<feature type="compositionally biased region" description="Polar residues" evidence="1">
    <location>
        <begin position="73"/>
        <end position="88"/>
    </location>
</feature>
<proteinExistence type="predicted"/>
<dbReference type="PROSITE" id="PS50143">
    <property type="entry name" value="BIR_REPEAT_2"/>
    <property type="match status" value="1"/>
</dbReference>
<dbReference type="Gene3D" id="1.10.1170.10">
    <property type="entry name" value="Inhibitor Of Apoptosis Protein (2mihbC-IAP-1), Chain A"/>
    <property type="match status" value="1"/>
</dbReference>
<dbReference type="PANTHER" id="PTHR10044:SF139">
    <property type="entry name" value="DEATH-ASSOCIATED INHIBITOR OF APOPTOSIS 2"/>
    <property type="match status" value="1"/>
</dbReference>
<keyword evidence="3" id="KW-1185">Reference proteome</keyword>
<reference evidence="2" key="3">
    <citation type="submission" date="2023-05" db="EMBL/GenBank/DDBJ databases">
        <authorList>
            <person name="Smith C.H."/>
        </authorList>
    </citation>
    <scope>NUCLEOTIDE SEQUENCE</scope>
    <source>
        <strain evidence="2">CHS0354</strain>
        <tissue evidence="2">Mantle</tissue>
    </source>
</reference>
<dbReference type="SMART" id="SM00238">
    <property type="entry name" value="BIR"/>
    <property type="match status" value="1"/>
</dbReference>
<dbReference type="GO" id="GO:0005737">
    <property type="term" value="C:cytoplasm"/>
    <property type="evidence" value="ECO:0007669"/>
    <property type="project" value="TreeGrafter"/>
</dbReference>
<dbReference type="AlphaFoldDB" id="A0AAE0S500"/>
<sequence length="586" mass="64946">MASGTDRPGYRQVSDENHATFKIVPSGRGAEDYPHRVTARGECFETVLENNSHLISISNDSASPALDGDAQSLVRSRTPQTSTDQPTSWSQVCESSNLLPYHGTTENHADINKTDVKFTYLSQPLLRPSTPDIRSPIRRNSSSVFNDNVLFGNGSEYFDGGNNQASPPVRQSILPNVFSTTYGYVSPTNSQLYAFSGQNVSFSGPYVLSPASLSPQDAQTARIIPPNNTMIPYYRAPLSCQNVSYLPQSAHISGPTDYLGPHDPLKRFDVPSTNRDQFRPPYSMPVSSLPFNQGVPYPWQSSAYIGPQASSSTSDEQYQRQRTSVPSNPHSARGVSQNAGTVFISQQDQLSRSCLTTTGHNTRCLDNKRQPADEQVIVATDECGRRYKLQKGQVFKPELAQYEVRFQTFVNWPGDSYITPQEAASAGFYLGDESYTRCFACSGGLDHWQPGDNAFKEHAKFYQTCPYVIAVVMKQYLESAGGCQGREVKCVAPGRKPPVETPVATGRTPFDEELNTYFLQLIQMGFHPNRVKLAIQRTLEKYRQEKFGLDELLDNLNNIDGEETSEDDPEVSSFCINDVAKKCAVS</sequence>
<dbReference type="GO" id="GO:0005634">
    <property type="term" value="C:nucleus"/>
    <property type="evidence" value="ECO:0007669"/>
    <property type="project" value="TreeGrafter"/>
</dbReference>
<dbReference type="GO" id="GO:0051726">
    <property type="term" value="P:regulation of cell cycle"/>
    <property type="evidence" value="ECO:0007669"/>
    <property type="project" value="TreeGrafter"/>
</dbReference>
<reference evidence="2" key="1">
    <citation type="journal article" date="2021" name="Genome Biol. Evol.">
        <title>A High-Quality Reference Genome for a Parasitic Bivalve with Doubly Uniparental Inheritance (Bivalvia: Unionida).</title>
        <authorList>
            <person name="Smith C.H."/>
        </authorList>
    </citation>
    <scope>NUCLEOTIDE SEQUENCE</scope>
    <source>
        <strain evidence="2">CHS0354</strain>
    </source>
</reference>
<feature type="region of interest" description="Disordered" evidence="1">
    <location>
        <begin position="306"/>
        <end position="335"/>
    </location>
</feature>
<evidence type="ECO:0000256" key="1">
    <source>
        <dbReference type="SAM" id="MobiDB-lite"/>
    </source>
</evidence>
<dbReference type="InterPro" id="IPR001370">
    <property type="entry name" value="BIR_rpt"/>
</dbReference>
<comment type="caution">
    <text evidence="2">The sequence shown here is derived from an EMBL/GenBank/DDBJ whole genome shotgun (WGS) entry which is preliminary data.</text>
</comment>
<dbReference type="PANTHER" id="PTHR10044">
    <property type="entry name" value="INHIBITOR OF APOPTOSIS"/>
    <property type="match status" value="1"/>
</dbReference>